<organism evidence="3 4">
    <name type="scientific">Acidithiobacillus thiooxidans ATCC 19377</name>
    <dbReference type="NCBI Taxonomy" id="637390"/>
    <lineage>
        <taxon>Bacteria</taxon>
        <taxon>Pseudomonadati</taxon>
        <taxon>Pseudomonadota</taxon>
        <taxon>Acidithiobacillia</taxon>
        <taxon>Acidithiobacillales</taxon>
        <taxon>Acidithiobacillaceae</taxon>
        <taxon>Acidithiobacillus</taxon>
    </lineage>
</organism>
<name>A0A5P9XUG0_ACITH</name>
<proteinExistence type="predicted"/>
<dbReference type="EMBL" id="CP045571">
    <property type="protein sequence ID" value="QFX97174.1"/>
    <property type="molecule type" value="Genomic_DNA"/>
</dbReference>
<gene>
    <name evidence="3" type="ORF">GCD22_03060</name>
</gene>
<dbReference type="InterPro" id="IPR038724">
    <property type="entry name" value="RepA"/>
</dbReference>
<sequence>MLDDTDWTGDVPFSYGEDEPEPTQEPTAGAVDVLPEPQPPRPPLLRHVRELLTNPPAVRWLIRDIVEADTLALLYGQPGAGKSFCALSMAASIACGSDWYGHRVTQGPAVYILGEGGGGVSRRLRAWHLTNPDARLPDAPLFISRRIVPLGESEAVAEITAAIQEAGAGTPSVVFIDTLARAAAGLDENSARDMGELVQACDKIREQYKCSVILVHHAGHNQDRARGSSAIKAALDAELSLTQSEGVITLSSSKAKESEGFKPLTFKLASVDTQWLDEDDERIYSAVLEECEPPEQAEQLGKNQTLCLGVLREMHENRRTNLESGSRSSDDAKVTLAEWREGTGLIRQRFNETKSALIKRGLVTVSGNFVRVSEGRTNANESERNVTNRSGEPERTERNGGVCNTPVRSFVRSRTDAPDDEGENYEEF</sequence>
<feature type="region of interest" description="Disordered" evidence="1">
    <location>
        <begin position="374"/>
        <end position="428"/>
    </location>
</feature>
<protein>
    <recommendedName>
        <fullName evidence="2">AAA+ ATPase domain-containing protein</fullName>
    </recommendedName>
</protein>
<dbReference type="Gene3D" id="3.40.50.300">
    <property type="entry name" value="P-loop containing nucleotide triphosphate hydrolases"/>
    <property type="match status" value="1"/>
</dbReference>
<evidence type="ECO:0000259" key="2">
    <source>
        <dbReference type="SMART" id="SM00382"/>
    </source>
</evidence>
<feature type="compositionally biased region" description="Basic and acidic residues" evidence="1">
    <location>
        <begin position="381"/>
        <end position="398"/>
    </location>
</feature>
<feature type="compositionally biased region" description="Acidic residues" evidence="1">
    <location>
        <begin position="418"/>
        <end position="428"/>
    </location>
</feature>
<evidence type="ECO:0000313" key="4">
    <source>
        <dbReference type="Proteomes" id="UP000363590"/>
    </source>
</evidence>
<feature type="region of interest" description="Disordered" evidence="1">
    <location>
        <begin position="1"/>
        <end position="37"/>
    </location>
</feature>
<evidence type="ECO:0000313" key="3">
    <source>
        <dbReference type="EMBL" id="QFX97174.1"/>
    </source>
</evidence>
<evidence type="ECO:0000256" key="1">
    <source>
        <dbReference type="SAM" id="MobiDB-lite"/>
    </source>
</evidence>
<dbReference type="AlphaFoldDB" id="A0A5P9XUG0"/>
<dbReference type="KEGG" id="atx:GCD22_03060"/>
<dbReference type="SUPFAM" id="SSF52540">
    <property type="entry name" value="P-loop containing nucleoside triphosphate hydrolases"/>
    <property type="match status" value="1"/>
</dbReference>
<dbReference type="Pfam" id="PF13481">
    <property type="entry name" value="AAA_25"/>
    <property type="match status" value="1"/>
</dbReference>
<dbReference type="InterPro" id="IPR027417">
    <property type="entry name" value="P-loop_NTPase"/>
</dbReference>
<dbReference type="InterPro" id="IPR003593">
    <property type="entry name" value="AAA+_ATPase"/>
</dbReference>
<accession>A0A5P9XUG0</accession>
<reference evidence="3 4" key="1">
    <citation type="submission" date="2019-10" db="EMBL/GenBank/DDBJ databases">
        <authorList>
            <person name="Wang R."/>
        </authorList>
    </citation>
    <scope>NUCLEOTIDE SEQUENCE [LARGE SCALE GENOMIC DNA]</scope>
    <source>
        <strain evidence="3 4">ATCC 19377</strain>
    </source>
</reference>
<dbReference type="CDD" id="cd01125">
    <property type="entry name" value="RepA_RSF1010_like"/>
    <property type="match status" value="1"/>
</dbReference>
<dbReference type="Proteomes" id="UP000363590">
    <property type="component" value="Chromosome"/>
</dbReference>
<feature type="domain" description="AAA+ ATPase" evidence="2">
    <location>
        <begin position="68"/>
        <end position="245"/>
    </location>
</feature>
<dbReference type="SMART" id="SM00382">
    <property type="entry name" value="AAA"/>
    <property type="match status" value="1"/>
</dbReference>